<dbReference type="GO" id="GO:0005739">
    <property type="term" value="C:mitochondrion"/>
    <property type="evidence" value="ECO:0007669"/>
    <property type="project" value="TreeGrafter"/>
</dbReference>
<dbReference type="Gene3D" id="3.10.20.30">
    <property type="match status" value="1"/>
</dbReference>
<dbReference type="InterPro" id="IPR036010">
    <property type="entry name" value="2Fe-2S_ferredoxin-like_sf"/>
</dbReference>
<dbReference type="AlphaFoldDB" id="A0A8X6G514"/>
<dbReference type="Pfam" id="PF00111">
    <property type="entry name" value="Fer2"/>
    <property type="match status" value="1"/>
</dbReference>
<dbReference type="GO" id="GO:0140647">
    <property type="term" value="P:P450-containing electron transport chain"/>
    <property type="evidence" value="ECO:0007669"/>
    <property type="project" value="InterPro"/>
</dbReference>
<evidence type="ECO:0000256" key="1">
    <source>
        <dbReference type="ARBA" id="ARBA00010914"/>
    </source>
</evidence>
<dbReference type="PANTHER" id="PTHR23426">
    <property type="entry name" value="FERREDOXIN/ADRENODOXIN"/>
    <property type="match status" value="1"/>
</dbReference>
<evidence type="ECO:0000256" key="2">
    <source>
        <dbReference type="ARBA" id="ARBA00022714"/>
    </source>
</evidence>
<keyword evidence="9" id="KW-1185">Reference proteome</keyword>
<dbReference type="InterPro" id="IPR012675">
    <property type="entry name" value="Beta-grasp_dom_sf"/>
</dbReference>
<dbReference type="GO" id="GO:0009055">
    <property type="term" value="F:electron transfer activity"/>
    <property type="evidence" value="ECO:0007669"/>
    <property type="project" value="TreeGrafter"/>
</dbReference>
<dbReference type="SUPFAM" id="SSF54292">
    <property type="entry name" value="2Fe-2S ferredoxin-like"/>
    <property type="match status" value="1"/>
</dbReference>
<sequence length="175" mass="19773">MSLARVLSYTFFQHRNMWALFQNPIVKLQDINTHVSNTLLNNKTRWFSSAEMSMTEEKGEKVKISFICLTGEKVDVEAEVGQNVLQVATENDVGMEGACEGNLTCTTCHVYVDEKSIEMLPEPSEKENDLLDIAPFLKETSRLGCQCRLSKDFDGAVFTLPIATINMKFHKSNKK</sequence>
<dbReference type="InterPro" id="IPR001055">
    <property type="entry name" value="Adrenodoxin-like"/>
</dbReference>
<keyword evidence="3" id="KW-0479">Metal-binding</keyword>
<reference evidence="8" key="1">
    <citation type="submission" date="2020-07" db="EMBL/GenBank/DDBJ databases">
        <title>Multicomponent nature underlies the extraordinary mechanical properties of spider dragline silk.</title>
        <authorList>
            <person name="Kono N."/>
            <person name="Nakamura H."/>
            <person name="Mori M."/>
            <person name="Yoshida Y."/>
            <person name="Ohtoshi R."/>
            <person name="Malay A.D."/>
            <person name="Moran D.A.P."/>
            <person name="Tomita M."/>
            <person name="Numata K."/>
            <person name="Arakawa K."/>
        </authorList>
    </citation>
    <scope>NUCLEOTIDE SEQUENCE</scope>
</reference>
<evidence type="ECO:0000256" key="6">
    <source>
        <dbReference type="ARBA" id="ARBA00034078"/>
    </source>
</evidence>
<comment type="caution">
    <text evidence="8">The sequence shown here is derived from an EMBL/GenBank/DDBJ whole genome shotgun (WGS) entry which is preliminary data.</text>
</comment>
<comment type="similarity">
    <text evidence="1">Belongs to the adrenodoxin/putidaredoxin family.</text>
</comment>
<evidence type="ECO:0000256" key="5">
    <source>
        <dbReference type="ARBA" id="ARBA00023014"/>
    </source>
</evidence>
<dbReference type="InterPro" id="IPR001041">
    <property type="entry name" value="2Fe-2S_ferredoxin-type"/>
</dbReference>
<protein>
    <submittedName>
        <fullName evidence="8">Ferredoxin-2, mitochondrial</fullName>
    </submittedName>
</protein>
<proteinExistence type="inferred from homology"/>
<dbReference type="GO" id="GO:0051537">
    <property type="term" value="F:2 iron, 2 sulfur cluster binding"/>
    <property type="evidence" value="ECO:0007669"/>
    <property type="project" value="UniProtKB-KW"/>
</dbReference>
<organism evidence="8 9">
    <name type="scientific">Trichonephila clavata</name>
    <name type="common">Joro spider</name>
    <name type="synonym">Nephila clavata</name>
    <dbReference type="NCBI Taxonomy" id="2740835"/>
    <lineage>
        <taxon>Eukaryota</taxon>
        <taxon>Metazoa</taxon>
        <taxon>Ecdysozoa</taxon>
        <taxon>Arthropoda</taxon>
        <taxon>Chelicerata</taxon>
        <taxon>Arachnida</taxon>
        <taxon>Araneae</taxon>
        <taxon>Araneomorphae</taxon>
        <taxon>Entelegynae</taxon>
        <taxon>Araneoidea</taxon>
        <taxon>Nephilidae</taxon>
        <taxon>Trichonephila</taxon>
    </lineage>
</organism>
<dbReference type="GO" id="GO:0046872">
    <property type="term" value="F:metal ion binding"/>
    <property type="evidence" value="ECO:0007669"/>
    <property type="project" value="UniProtKB-KW"/>
</dbReference>
<feature type="domain" description="2Fe-2S ferredoxin-type" evidence="7">
    <location>
        <begin position="62"/>
        <end position="163"/>
    </location>
</feature>
<evidence type="ECO:0000256" key="4">
    <source>
        <dbReference type="ARBA" id="ARBA00023004"/>
    </source>
</evidence>
<dbReference type="PRINTS" id="PR00355">
    <property type="entry name" value="ADRENODOXIN"/>
</dbReference>
<comment type="cofactor">
    <cofactor evidence="6">
        <name>[2Fe-2S] cluster</name>
        <dbReference type="ChEBI" id="CHEBI:190135"/>
    </cofactor>
</comment>
<evidence type="ECO:0000313" key="9">
    <source>
        <dbReference type="Proteomes" id="UP000887116"/>
    </source>
</evidence>
<keyword evidence="4" id="KW-0408">Iron</keyword>
<name>A0A8X6G514_TRICU</name>
<accession>A0A8X6G514</accession>
<gene>
    <name evidence="8" type="primary">FDX2</name>
    <name evidence="8" type="ORF">TNCT_246081</name>
</gene>
<evidence type="ECO:0000259" key="7">
    <source>
        <dbReference type="PROSITE" id="PS51085"/>
    </source>
</evidence>
<keyword evidence="2" id="KW-0001">2Fe-2S</keyword>
<dbReference type="Proteomes" id="UP000887116">
    <property type="component" value="Unassembled WGS sequence"/>
</dbReference>
<keyword evidence="5" id="KW-0411">Iron-sulfur</keyword>
<dbReference type="PANTHER" id="PTHR23426:SF65">
    <property type="entry name" value="FERREDOXIN-2, MITOCHONDRIAL"/>
    <property type="match status" value="1"/>
</dbReference>
<dbReference type="OrthoDB" id="6417395at2759"/>
<evidence type="ECO:0000256" key="3">
    <source>
        <dbReference type="ARBA" id="ARBA00022723"/>
    </source>
</evidence>
<dbReference type="CDD" id="cd00207">
    <property type="entry name" value="fer2"/>
    <property type="match status" value="1"/>
</dbReference>
<dbReference type="PROSITE" id="PS51085">
    <property type="entry name" value="2FE2S_FER_2"/>
    <property type="match status" value="1"/>
</dbReference>
<dbReference type="EMBL" id="BMAO01004616">
    <property type="protein sequence ID" value="GFQ95813.1"/>
    <property type="molecule type" value="Genomic_DNA"/>
</dbReference>
<evidence type="ECO:0000313" key="8">
    <source>
        <dbReference type="EMBL" id="GFQ95813.1"/>
    </source>
</evidence>